<name>A0A6P1T2Y3_9RHOB</name>
<keyword evidence="3" id="KW-1185">Reference proteome</keyword>
<dbReference type="KEGG" id="amaq:GO499_11020"/>
<gene>
    <name evidence="2" type="ORF">GO499_11020</name>
</gene>
<dbReference type="Proteomes" id="UP000464495">
    <property type="component" value="Chromosome"/>
</dbReference>
<accession>A0A6P1T2Y3</accession>
<organism evidence="2 3">
    <name type="scientific">Algicella marina</name>
    <dbReference type="NCBI Taxonomy" id="2683284"/>
    <lineage>
        <taxon>Bacteria</taxon>
        <taxon>Pseudomonadati</taxon>
        <taxon>Pseudomonadota</taxon>
        <taxon>Alphaproteobacteria</taxon>
        <taxon>Rhodobacterales</taxon>
        <taxon>Paracoccaceae</taxon>
        <taxon>Algicella</taxon>
    </lineage>
</organism>
<evidence type="ECO:0000256" key="1">
    <source>
        <dbReference type="SAM" id="Phobius"/>
    </source>
</evidence>
<evidence type="ECO:0008006" key="4">
    <source>
        <dbReference type="Google" id="ProtNLM"/>
    </source>
</evidence>
<sequence length="63" mass="6833">MTTFKSPDEHEIYRRRGARNKAVGLCLIGVVSMIFAVTVVKLSAGVDIRGYDHTIETVPGAGQ</sequence>
<keyword evidence="1" id="KW-1133">Transmembrane helix</keyword>
<evidence type="ECO:0000313" key="3">
    <source>
        <dbReference type="Proteomes" id="UP000464495"/>
    </source>
</evidence>
<evidence type="ECO:0000313" key="2">
    <source>
        <dbReference type="EMBL" id="QHQ35669.1"/>
    </source>
</evidence>
<feature type="transmembrane region" description="Helical" evidence="1">
    <location>
        <begin position="22"/>
        <end position="44"/>
    </location>
</feature>
<keyword evidence="1" id="KW-0812">Transmembrane</keyword>
<dbReference type="AlphaFoldDB" id="A0A6P1T2Y3"/>
<proteinExistence type="predicted"/>
<dbReference type="RefSeq" id="WP_161862229.1">
    <property type="nucleotide sequence ID" value="NZ_CP046620.1"/>
</dbReference>
<dbReference type="EMBL" id="CP046620">
    <property type="protein sequence ID" value="QHQ35669.1"/>
    <property type="molecule type" value="Genomic_DNA"/>
</dbReference>
<reference evidence="2 3" key="1">
    <citation type="submission" date="2019-12" db="EMBL/GenBank/DDBJ databases">
        <title>Complete genome sequence of Algicella marina strain 9Alg 56(T) isolated from the red alga Tichocarpus crinitus.</title>
        <authorList>
            <person name="Kim S.-G."/>
            <person name="Nedashkovskaya O.I."/>
        </authorList>
    </citation>
    <scope>NUCLEOTIDE SEQUENCE [LARGE SCALE GENOMIC DNA]</scope>
    <source>
        <strain evidence="2 3">9Alg 56</strain>
    </source>
</reference>
<protein>
    <recommendedName>
        <fullName evidence="4">Cytochrome C oxidase assembly protein</fullName>
    </recommendedName>
</protein>
<keyword evidence="1" id="KW-0472">Membrane</keyword>